<dbReference type="OrthoDB" id="9769198at2"/>
<dbReference type="Gene3D" id="3.40.50.720">
    <property type="entry name" value="NAD(P)-binding Rossmann-like Domain"/>
    <property type="match status" value="1"/>
</dbReference>
<name>A0A833HRC2_9FIRM</name>
<gene>
    <name evidence="10" type="primary">tdh</name>
    <name evidence="10" type="ORF">F8153_00645</name>
</gene>
<sequence>MEGKMKVIMKKEPKAGAVLAEMEIPKIGPKDILVKVMATSICGTDAHIYSWDAWSQKRIKPPYVMGHEFAGEVVEVGADVTAIKVGDVVSTETHIVCGVCDLCTTGNAHICRDTAILGVDTNGTYAEYVAIPESNAWKNPKGIDPAYLAVQEPLGNAVHTLLAGDIIGKTVAVVGCGPIGIMAVAVAKAVSASKVIAIEVNEYRLELAKKLGADIVINPLKEDPIAKILEVTGGMGVDVVAEMSGNALAIQQALKYIKLGGRMALLGIPTADVAIDIANDVVFKGITLQGIAGRKMYDTWFQVKGLIESGNLNLEEIITHRLPMEDFEEGFKLMASGNCGKVVLYPNKEALDSFAK</sequence>
<accession>A0A833HRC2</accession>
<dbReference type="Proteomes" id="UP000465601">
    <property type="component" value="Unassembled WGS sequence"/>
</dbReference>
<dbReference type="InterPro" id="IPR013149">
    <property type="entry name" value="ADH-like_C"/>
</dbReference>
<keyword evidence="3 8" id="KW-0479">Metal-binding</keyword>
<dbReference type="NCBIfam" id="TIGR00692">
    <property type="entry name" value="tdh"/>
    <property type="match status" value="1"/>
</dbReference>
<keyword evidence="2" id="KW-0963">Cytoplasm</keyword>
<dbReference type="SUPFAM" id="SSF51735">
    <property type="entry name" value="NAD(P)-binding Rossmann-fold domains"/>
    <property type="match status" value="1"/>
</dbReference>
<dbReference type="GO" id="GO:0008270">
    <property type="term" value="F:zinc ion binding"/>
    <property type="evidence" value="ECO:0007669"/>
    <property type="project" value="InterPro"/>
</dbReference>
<dbReference type="EC" id="1.1.1.103" evidence="7"/>
<comment type="similarity">
    <text evidence="8">Belongs to the zinc-containing alcohol dehydrogenase family.</text>
</comment>
<dbReference type="InterPro" id="IPR004627">
    <property type="entry name" value="L-Threonine_3-DHase"/>
</dbReference>
<dbReference type="Pfam" id="PF00107">
    <property type="entry name" value="ADH_zinc_N"/>
    <property type="match status" value="1"/>
</dbReference>
<feature type="domain" description="Enoyl reductase (ER)" evidence="9">
    <location>
        <begin position="16"/>
        <end position="344"/>
    </location>
</feature>
<dbReference type="GO" id="GO:0006567">
    <property type="term" value="P:L-threonine catabolic process"/>
    <property type="evidence" value="ECO:0007669"/>
    <property type="project" value="UniProtKB-UniRule"/>
</dbReference>
<evidence type="ECO:0000256" key="4">
    <source>
        <dbReference type="ARBA" id="ARBA00022833"/>
    </source>
</evidence>
<proteinExistence type="inferred from homology"/>
<keyword evidence="4 8" id="KW-0862">Zinc</keyword>
<dbReference type="GO" id="GO:0008743">
    <property type="term" value="F:L-threonine 3-dehydrogenase activity"/>
    <property type="evidence" value="ECO:0007669"/>
    <property type="project" value="UniProtKB-UniRule"/>
</dbReference>
<organism evidence="10 11">
    <name type="scientific">Alkaliphilus serpentinus</name>
    <dbReference type="NCBI Taxonomy" id="1482731"/>
    <lineage>
        <taxon>Bacteria</taxon>
        <taxon>Bacillati</taxon>
        <taxon>Bacillota</taxon>
        <taxon>Clostridia</taxon>
        <taxon>Peptostreptococcales</taxon>
        <taxon>Natronincolaceae</taxon>
        <taxon>Alkaliphilus</taxon>
    </lineage>
</organism>
<dbReference type="RefSeq" id="WP_151864416.1">
    <property type="nucleotide sequence ID" value="NZ_WBZB01000004.1"/>
</dbReference>
<dbReference type="PANTHER" id="PTHR43401">
    <property type="entry name" value="L-THREONINE 3-DEHYDROGENASE"/>
    <property type="match status" value="1"/>
</dbReference>
<dbReference type="PROSITE" id="PS00059">
    <property type="entry name" value="ADH_ZINC"/>
    <property type="match status" value="1"/>
</dbReference>
<dbReference type="InterPro" id="IPR002328">
    <property type="entry name" value="ADH_Zn_CS"/>
</dbReference>
<evidence type="ECO:0000256" key="2">
    <source>
        <dbReference type="ARBA" id="ARBA00022490"/>
    </source>
</evidence>
<evidence type="ECO:0000313" key="11">
    <source>
        <dbReference type="Proteomes" id="UP000465601"/>
    </source>
</evidence>
<evidence type="ECO:0000256" key="8">
    <source>
        <dbReference type="RuleBase" id="RU361277"/>
    </source>
</evidence>
<evidence type="ECO:0000256" key="1">
    <source>
        <dbReference type="ARBA" id="ARBA00001947"/>
    </source>
</evidence>
<evidence type="ECO:0000256" key="3">
    <source>
        <dbReference type="ARBA" id="ARBA00022723"/>
    </source>
</evidence>
<dbReference type="SUPFAM" id="SSF50129">
    <property type="entry name" value="GroES-like"/>
    <property type="match status" value="1"/>
</dbReference>
<keyword evidence="6" id="KW-0520">NAD</keyword>
<dbReference type="NCBIfam" id="NF003808">
    <property type="entry name" value="PRK05396.1"/>
    <property type="match status" value="1"/>
</dbReference>
<dbReference type="EMBL" id="WBZB01000004">
    <property type="protein sequence ID" value="KAB3533091.1"/>
    <property type="molecule type" value="Genomic_DNA"/>
</dbReference>
<comment type="cofactor">
    <cofactor evidence="1 8">
        <name>Zn(2+)</name>
        <dbReference type="ChEBI" id="CHEBI:29105"/>
    </cofactor>
</comment>
<keyword evidence="11" id="KW-1185">Reference proteome</keyword>
<dbReference type="SMART" id="SM00829">
    <property type="entry name" value="PKS_ER"/>
    <property type="match status" value="1"/>
</dbReference>
<evidence type="ECO:0000256" key="7">
    <source>
        <dbReference type="NCBIfam" id="TIGR00692"/>
    </source>
</evidence>
<dbReference type="AlphaFoldDB" id="A0A833HRC2"/>
<dbReference type="PANTHER" id="PTHR43401:SF2">
    <property type="entry name" value="L-THREONINE 3-DEHYDROGENASE"/>
    <property type="match status" value="1"/>
</dbReference>
<evidence type="ECO:0000256" key="6">
    <source>
        <dbReference type="ARBA" id="ARBA00023027"/>
    </source>
</evidence>
<dbReference type="Gene3D" id="3.90.180.10">
    <property type="entry name" value="Medium-chain alcohol dehydrogenases, catalytic domain"/>
    <property type="match status" value="1"/>
</dbReference>
<evidence type="ECO:0000259" key="9">
    <source>
        <dbReference type="SMART" id="SM00829"/>
    </source>
</evidence>
<reference evidence="10 11" key="1">
    <citation type="submission" date="2019-10" db="EMBL/GenBank/DDBJ databases">
        <title>Alkaliphilus serpentinus sp. nov. and Alkaliphilus pronyensis sp. nov., two novel anaerobic alkaliphilic species isolated from the serpentinized-hosted hydrothermal field of the Prony Bay (New Caledonia).</title>
        <authorList>
            <person name="Postec A."/>
        </authorList>
    </citation>
    <scope>NUCLEOTIDE SEQUENCE [LARGE SCALE GENOMIC DNA]</scope>
    <source>
        <strain evidence="10 11">LacT</strain>
    </source>
</reference>
<keyword evidence="5 10" id="KW-0560">Oxidoreductase</keyword>
<dbReference type="InterPro" id="IPR011032">
    <property type="entry name" value="GroES-like_sf"/>
</dbReference>
<evidence type="ECO:0000256" key="5">
    <source>
        <dbReference type="ARBA" id="ARBA00023002"/>
    </source>
</evidence>
<protein>
    <recommendedName>
        <fullName evidence="7">L-threonine 3-dehydrogenase</fullName>
        <ecNumber evidence="7">1.1.1.103</ecNumber>
    </recommendedName>
</protein>
<evidence type="ECO:0000313" key="10">
    <source>
        <dbReference type="EMBL" id="KAB3533091.1"/>
    </source>
</evidence>
<dbReference type="InterPro" id="IPR020843">
    <property type="entry name" value="ER"/>
</dbReference>
<dbReference type="Pfam" id="PF08240">
    <property type="entry name" value="ADH_N"/>
    <property type="match status" value="1"/>
</dbReference>
<dbReference type="InterPro" id="IPR050129">
    <property type="entry name" value="Zn_alcohol_dh"/>
</dbReference>
<dbReference type="InterPro" id="IPR013154">
    <property type="entry name" value="ADH-like_N"/>
</dbReference>
<dbReference type="InterPro" id="IPR036291">
    <property type="entry name" value="NAD(P)-bd_dom_sf"/>
</dbReference>
<comment type="caution">
    <text evidence="10">The sequence shown here is derived from an EMBL/GenBank/DDBJ whole genome shotgun (WGS) entry which is preliminary data.</text>
</comment>